<dbReference type="PRINTS" id="PR00455">
    <property type="entry name" value="HTHTETR"/>
</dbReference>
<dbReference type="InterPro" id="IPR009057">
    <property type="entry name" value="Homeodomain-like_sf"/>
</dbReference>
<dbReference type="RefSeq" id="WP_090858162.1">
    <property type="nucleotide sequence ID" value="NZ_FNJU01000013.1"/>
</dbReference>
<dbReference type="PANTHER" id="PTHR43479:SF22">
    <property type="entry name" value="TRANSCRIPTIONAL REGULATOR, TETR FAMILY"/>
    <property type="match status" value="1"/>
</dbReference>
<feature type="DNA-binding region" description="H-T-H motif" evidence="3">
    <location>
        <begin position="25"/>
        <end position="44"/>
    </location>
</feature>
<evidence type="ECO:0000313" key="5">
    <source>
        <dbReference type="EMBL" id="SDP92365.1"/>
    </source>
</evidence>
<accession>A0A1H0WPJ3</accession>
<dbReference type="PANTHER" id="PTHR43479">
    <property type="entry name" value="ACREF/ENVCD OPERON REPRESSOR-RELATED"/>
    <property type="match status" value="1"/>
</dbReference>
<dbReference type="EMBL" id="FNJU01000013">
    <property type="protein sequence ID" value="SDP92365.1"/>
    <property type="molecule type" value="Genomic_DNA"/>
</dbReference>
<dbReference type="OrthoDB" id="9812993at2"/>
<protein>
    <submittedName>
        <fullName evidence="5">DNA-binding transcriptional regulator, AcrR family</fullName>
    </submittedName>
</protein>
<dbReference type="PROSITE" id="PS50977">
    <property type="entry name" value="HTH_TETR_2"/>
    <property type="match status" value="1"/>
</dbReference>
<reference evidence="6" key="1">
    <citation type="submission" date="2016-10" db="EMBL/GenBank/DDBJ databases">
        <authorList>
            <person name="Varghese N."/>
            <person name="Submissions S."/>
        </authorList>
    </citation>
    <scope>NUCLEOTIDE SEQUENCE [LARGE SCALE GENOMIC DNA]</scope>
    <source>
        <strain evidence="6">IBRC-M10078</strain>
    </source>
</reference>
<dbReference type="Gene3D" id="1.10.357.10">
    <property type="entry name" value="Tetracycline Repressor, domain 2"/>
    <property type="match status" value="1"/>
</dbReference>
<sequence>MKEKDKLIIETAIKLFAHKGFTNTSIQEIAHESGISKGAFYLHFKSKDSLLLSILEYYYEKLQANIFAHHDQDFQPRELFSTQLITLLDTLLEHKEFIIMQSREQAIPINDSVKAFIFKMQEDTHKFYQQGMRSIYGERIDDHLWDLSMILDGLLQSYIKLLLINPSQLETTKMVPFILRRLDHIVDGISNEEPLLTGKIVENFVQKTKSVFLSEGPKIQSVLKLLRQNIEEIDKHEDLLVSLDVLEAEINKESPRLPVLQGMLSNFKEYPQLEKFRKEISSIYQFKI</sequence>
<proteinExistence type="predicted"/>
<keyword evidence="1" id="KW-0678">Repressor</keyword>
<evidence type="ECO:0000256" key="1">
    <source>
        <dbReference type="ARBA" id="ARBA00022491"/>
    </source>
</evidence>
<dbReference type="PROSITE" id="PS01081">
    <property type="entry name" value="HTH_TETR_1"/>
    <property type="match status" value="1"/>
</dbReference>
<dbReference type="InterPro" id="IPR050624">
    <property type="entry name" value="HTH-type_Tx_Regulator"/>
</dbReference>
<evidence type="ECO:0000256" key="3">
    <source>
        <dbReference type="PROSITE-ProRule" id="PRU00335"/>
    </source>
</evidence>
<keyword evidence="2 3" id="KW-0238">DNA-binding</keyword>
<dbReference type="AlphaFoldDB" id="A0A1H0WPJ3"/>
<evidence type="ECO:0000259" key="4">
    <source>
        <dbReference type="PROSITE" id="PS50977"/>
    </source>
</evidence>
<dbReference type="InterPro" id="IPR001647">
    <property type="entry name" value="HTH_TetR"/>
</dbReference>
<dbReference type="STRING" id="930152.SAMN05216565_1133"/>
<dbReference type="GO" id="GO:0003677">
    <property type="term" value="F:DNA binding"/>
    <property type="evidence" value="ECO:0007669"/>
    <property type="project" value="UniProtKB-UniRule"/>
</dbReference>
<evidence type="ECO:0000313" key="6">
    <source>
        <dbReference type="Proteomes" id="UP000199159"/>
    </source>
</evidence>
<dbReference type="SUPFAM" id="SSF46689">
    <property type="entry name" value="Homeodomain-like"/>
    <property type="match status" value="1"/>
</dbReference>
<dbReference type="InterPro" id="IPR023772">
    <property type="entry name" value="DNA-bd_HTH_TetR-type_CS"/>
</dbReference>
<keyword evidence="6" id="KW-1185">Reference proteome</keyword>
<feature type="domain" description="HTH tetR-type" evidence="4">
    <location>
        <begin position="2"/>
        <end position="62"/>
    </location>
</feature>
<dbReference type="Proteomes" id="UP000199159">
    <property type="component" value="Unassembled WGS sequence"/>
</dbReference>
<gene>
    <name evidence="5" type="ORF">SAMN05216565_1133</name>
</gene>
<organism evidence="5 6">
    <name type="scientific">Litchfieldia salsa</name>
    <dbReference type="NCBI Taxonomy" id="930152"/>
    <lineage>
        <taxon>Bacteria</taxon>
        <taxon>Bacillati</taxon>
        <taxon>Bacillota</taxon>
        <taxon>Bacilli</taxon>
        <taxon>Bacillales</taxon>
        <taxon>Bacillaceae</taxon>
        <taxon>Litchfieldia</taxon>
    </lineage>
</organism>
<evidence type="ECO:0000256" key="2">
    <source>
        <dbReference type="ARBA" id="ARBA00023125"/>
    </source>
</evidence>
<name>A0A1H0WPJ3_9BACI</name>
<dbReference type="Pfam" id="PF00440">
    <property type="entry name" value="TetR_N"/>
    <property type="match status" value="1"/>
</dbReference>